<dbReference type="PANTHER" id="PTHR34054:SF6">
    <property type="entry name" value="TRANSMEMBRANE PROTEIN"/>
    <property type="match status" value="1"/>
</dbReference>
<feature type="region of interest" description="Disordered" evidence="1">
    <location>
        <begin position="281"/>
        <end position="306"/>
    </location>
</feature>
<dbReference type="AlphaFoldDB" id="A0AAV1YEL1"/>
<evidence type="ECO:0000256" key="2">
    <source>
        <dbReference type="SAM" id="Phobius"/>
    </source>
</evidence>
<dbReference type="InterPro" id="IPR045884">
    <property type="entry name" value="At5g59350-like"/>
</dbReference>
<organism evidence="3 4">
    <name type="scientific">Lupinus luteus</name>
    <name type="common">European yellow lupine</name>
    <dbReference type="NCBI Taxonomy" id="3873"/>
    <lineage>
        <taxon>Eukaryota</taxon>
        <taxon>Viridiplantae</taxon>
        <taxon>Streptophyta</taxon>
        <taxon>Embryophyta</taxon>
        <taxon>Tracheophyta</taxon>
        <taxon>Spermatophyta</taxon>
        <taxon>Magnoliopsida</taxon>
        <taxon>eudicotyledons</taxon>
        <taxon>Gunneridae</taxon>
        <taxon>Pentapetalae</taxon>
        <taxon>rosids</taxon>
        <taxon>fabids</taxon>
        <taxon>Fabales</taxon>
        <taxon>Fabaceae</taxon>
        <taxon>Papilionoideae</taxon>
        <taxon>50 kb inversion clade</taxon>
        <taxon>genistoids sensu lato</taxon>
        <taxon>core genistoids</taxon>
        <taxon>Genisteae</taxon>
        <taxon>Lupinus</taxon>
    </lineage>
</organism>
<sequence length="306" mass="34912">MYLSELSISLSLVFGCLVLALAAQIFYFLWWKKRITHSEDIEMDQANYAKGLFYCGFLKTPFSIHATKTSMSVTKESETKNNEVENLEIGDCMDHILVKSFGEESVELELMRLHNLAGPPRFLFTIKEETKEDLEAEDEDKCRTRKCSRTRSLSDTMLSNDNSFLTALSTSPLNSPLDPLDSYNHQGFNPLFEPSSLESEIYMFRSSSSPPPKFKFMKDAEEKLYRKLSEETRRSDLKNLGVEDSPNETSATNKRVGSLLRVIENKEGKELQQYLPQFPSSSLSQVHPLESCPSSFRPLEKTSITH</sequence>
<comment type="caution">
    <text evidence="3">The sequence shown here is derived from an EMBL/GenBank/DDBJ whole genome shotgun (WGS) entry which is preliminary data.</text>
</comment>
<reference evidence="3 4" key="1">
    <citation type="submission" date="2024-03" db="EMBL/GenBank/DDBJ databases">
        <authorList>
            <person name="Martinez-Hernandez J."/>
        </authorList>
    </citation>
    <scope>NUCLEOTIDE SEQUENCE [LARGE SCALE GENOMIC DNA]</scope>
</reference>
<keyword evidence="2" id="KW-1133">Transmembrane helix</keyword>
<accession>A0AAV1YEL1</accession>
<name>A0AAV1YEL1_LUPLU</name>
<evidence type="ECO:0000313" key="4">
    <source>
        <dbReference type="Proteomes" id="UP001497480"/>
    </source>
</evidence>
<keyword evidence="2" id="KW-0472">Membrane</keyword>
<proteinExistence type="predicted"/>
<evidence type="ECO:0000313" key="3">
    <source>
        <dbReference type="EMBL" id="CAL0332250.1"/>
    </source>
</evidence>
<evidence type="ECO:0000256" key="1">
    <source>
        <dbReference type="SAM" id="MobiDB-lite"/>
    </source>
</evidence>
<protein>
    <submittedName>
        <fullName evidence="3">Uncharacterized protein</fullName>
    </submittedName>
</protein>
<dbReference type="Proteomes" id="UP001497480">
    <property type="component" value="Unassembled WGS sequence"/>
</dbReference>
<dbReference type="PANTHER" id="PTHR34054">
    <property type="entry name" value="EXPRESSED PROTEIN"/>
    <property type="match status" value="1"/>
</dbReference>
<dbReference type="EMBL" id="CAXHTB010000024">
    <property type="protein sequence ID" value="CAL0332250.1"/>
    <property type="molecule type" value="Genomic_DNA"/>
</dbReference>
<keyword evidence="2" id="KW-0812">Transmembrane</keyword>
<gene>
    <name evidence="3" type="ORF">LLUT_LOCUS33310</name>
</gene>
<keyword evidence="4" id="KW-1185">Reference proteome</keyword>
<feature type="transmembrane region" description="Helical" evidence="2">
    <location>
        <begin position="6"/>
        <end position="30"/>
    </location>
</feature>